<name>A0ABN8SRW3_9CNID</name>
<dbReference type="InterPro" id="IPR046496">
    <property type="entry name" value="DUF6589"/>
</dbReference>
<organism evidence="2 3">
    <name type="scientific">Porites evermanni</name>
    <dbReference type="NCBI Taxonomy" id="104178"/>
    <lineage>
        <taxon>Eukaryota</taxon>
        <taxon>Metazoa</taxon>
        <taxon>Cnidaria</taxon>
        <taxon>Anthozoa</taxon>
        <taxon>Hexacorallia</taxon>
        <taxon>Scleractinia</taxon>
        <taxon>Fungiina</taxon>
        <taxon>Poritidae</taxon>
        <taxon>Porites</taxon>
    </lineage>
</organism>
<reference evidence="2 3" key="1">
    <citation type="submission" date="2022-05" db="EMBL/GenBank/DDBJ databases">
        <authorList>
            <consortium name="Genoscope - CEA"/>
            <person name="William W."/>
        </authorList>
    </citation>
    <scope>NUCLEOTIDE SEQUENCE [LARGE SCALE GENOMIC DNA]</scope>
</reference>
<feature type="domain" description="C2H2-type" evidence="1">
    <location>
        <begin position="124"/>
        <end position="146"/>
    </location>
</feature>
<dbReference type="InterPro" id="IPR013087">
    <property type="entry name" value="Znf_C2H2_type"/>
</dbReference>
<dbReference type="EMBL" id="CALNXI010003750">
    <property type="protein sequence ID" value="CAH3194204.1"/>
    <property type="molecule type" value="Genomic_DNA"/>
</dbReference>
<dbReference type="Pfam" id="PF20231">
    <property type="entry name" value="DUF6589"/>
    <property type="match status" value="1"/>
</dbReference>
<dbReference type="Proteomes" id="UP001159427">
    <property type="component" value="Unassembled WGS sequence"/>
</dbReference>
<keyword evidence="3" id="KW-1185">Reference proteome</keyword>
<evidence type="ECO:0000313" key="2">
    <source>
        <dbReference type="EMBL" id="CAH3194204.1"/>
    </source>
</evidence>
<sequence length="297" mass="34477">MFVNHSSAAEVGTTRASINRTGKTNAAKGVENHYSEYSEFHAREVEAHICASFMEMTEMKKIRDKPRLPMPDKSVSKQTRDKWLLEVCEEYVQKFVLNKDELISLVGQTTELESVNLQSRWTRCVDDCNASYAYHSGRVRHEVEVHNLSFDDGPDDRDHYGYYCCRMHCRLVFKTKATRKRYVKNNEKHGETLPDDSTPQEKRQEDYKFNYHSAKLTFGLVLLEFNDAIKEGDGARLFELYKLALLLYKTYGHYKYAYAVLLYLVKCTAILPPSQALRLKWNRFFNGSGLPGRNIPL</sequence>
<comment type="caution">
    <text evidence="2">The sequence shown here is derived from an EMBL/GenBank/DDBJ whole genome shotgun (WGS) entry which is preliminary data.</text>
</comment>
<accession>A0ABN8SRW3</accession>
<proteinExistence type="predicted"/>
<dbReference type="PROSITE" id="PS00028">
    <property type="entry name" value="ZINC_FINGER_C2H2_1"/>
    <property type="match status" value="1"/>
</dbReference>
<evidence type="ECO:0000259" key="1">
    <source>
        <dbReference type="PROSITE" id="PS00028"/>
    </source>
</evidence>
<evidence type="ECO:0000313" key="3">
    <source>
        <dbReference type="Proteomes" id="UP001159427"/>
    </source>
</evidence>
<protein>
    <recommendedName>
        <fullName evidence="1">C2H2-type domain-containing protein</fullName>
    </recommendedName>
</protein>
<gene>
    <name evidence="2" type="ORF">PEVE_00027355</name>
</gene>